<name>A0A979FTA3_HYAAZ</name>
<dbReference type="PROSITE" id="PS51676">
    <property type="entry name" value="FF"/>
    <property type="match status" value="1"/>
</dbReference>
<dbReference type="CTD" id="32743"/>
<evidence type="ECO:0000259" key="4">
    <source>
        <dbReference type="PROSITE" id="PS50238"/>
    </source>
</evidence>
<feature type="domain" description="PG2 pseudoGTPase" evidence="7">
    <location>
        <begin position="809"/>
        <end position="969"/>
    </location>
</feature>
<feature type="compositionally biased region" description="Polar residues" evidence="3">
    <location>
        <begin position="1145"/>
        <end position="1157"/>
    </location>
</feature>
<dbReference type="OMA" id="RIVKMRN"/>
<protein>
    <submittedName>
        <fullName evidence="9">Rho GTPase-activating protein 190 isoform X1</fullName>
    </submittedName>
</protein>
<dbReference type="SUPFAM" id="SSF48350">
    <property type="entry name" value="GTPase activation domain, GAP"/>
    <property type="match status" value="1"/>
</dbReference>
<feature type="compositionally biased region" description="Basic and acidic residues" evidence="3">
    <location>
        <begin position="1953"/>
        <end position="1985"/>
    </location>
</feature>
<feature type="domain" description="Rho-GAP" evidence="4">
    <location>
        <begin position="2001"/>
        <end position="2195"/>
    </location>
</feature>
<evidence type="ECO:0000313" key="8">
    <source>
        <dbReference type="Proteomes" id="UP000694843"/>
    </source>
</evidence>
<dbReference type="GeneID" id="108681024"/>
<feature type="compositionally biased region" description="Basic and acidic residues" evidence="3">
    <location>
        <begin position="1319"/>
        <end position="1336"/>
    </location>
</feature>
<feature type="region of interest" description="Disordered" evidence="3">
    <location>
        <begin position="1289"/>
        <end position="1584"/>
    </location>
</feature>
<dbReference type="InterPro" id="IPR039006">
    <property type="entry name" value="RhoGAP_pG2"/>
</dbReference>
<evidence type="ECO:0000256" key="1">
    <source>
        <dbReference type="ARBA" id="ARBA00022468"/>
    </source>
</evidence>
<keyword evidence="8" id="KW-1185">Reference proteome</keyword>
<accession>A0A979FTA3</accession>
<dbReference type="InterPro" id="IPR002713">
    <property type="entry name" value="FF_domain"/>
</dbReference>
<organism evidence="8 9">
    <name type="scientific">Hyalella azteca</name>
    <name type="common">Amphipod</name>
    <dbReference type="NCBI Taxonomy" id="294128"/>
    <lineage>
        <taxon>Eukaryota</taxon>
        <taxon>Metazoa</taxon>
        <taxon>Ecdysozoa</taxon>
        <taxon>Arthropoda</taxon>
        <taxon>Crustacea</taxon>
        <taxon>Multicrustacea</taxon>
        <taxon>Malacostraca</taxon>
        <taxon>Eumalacostraca</taxon>
        <taxon>Peracarida</taxon>
        <taxon>Amphipoda</taxon>
        <taxon>Senticaudata</taxon>
        <taxon>Talitrida</taxon>
        <taxon>Talitroidea</taxon>
        <taxon>Hyalellidae</taxon>
        <taxon>Hyalella</taxon>
    </lineage>
</organism>
<dbReference type="InterPro" id="IPR032835">
    <property type="entry name" value="RhoGAP-FF1"/>
</dbReference>
<feature type="compositionally biased region" description="Low complexity" evidence="3">
    <location>
        <begin position="1910"/>
        <end position="1926"/>
    </location>
</feature>
<dbReference type="Pfam" id="PF00071">
    <property type="entry name" value="Ras"/>
    <property type="match status" value="1"/>
</dbReference>
<dbReference type="PANTHER" id="PTHR46005:SF4">
    <property type="entry name" value="RHO GTPASE-ACTIVATING PROTEIN 190"/>
    <property type="match status" value="1"/>
</dbReference>
<feature type="compositionally biased region" description="Low complexity" evidence="3">
    <location>
        <begin position="1361"/>
        <end position="1373"/>
    </location>
</feature>
<feature type="region of interest" description="Disordered" evidence="3">
    <location>
        <begin position="1691"/>
        <end position="2000"/>
    </location>
</feature>
<evidence type="ECO:0000259" key="7">
    <source>
        <dbReference type="PROSITE" id="PS51853"/>
    </source>
</evidence>
<dbReference type="GO" id="GO:0005096">
    <property type="term" value="F:GTPase activator activity"/>
    <property type="evidence" value="ECO:0007669"/>
    <property type="project" value="UniProtKB-KW"/>
</dbReference>
<dbReference type="SMART" id="SM00324">
    <property type="entry name" value="RhoGAP"/>
    <property type="match status" value="1"/>
</dbReference>
<keyword evidence="1" id="KW-0343">GTPase activation</keyword>
<dbReference type="InterPro" id="IPR008936">
    <property type="entry name" value="Rho_GTPase_activation_prot"/>
</dbReference>
<dbReference type="PROSITE" id="PS51853">
    <property type="entry name" value="PG2"/>
    <property type="match status" value="1"/>
</dbReference>
<dbReference type="InterPro" id="IPR051978">
    <property type="entry name" value="Rho-GAP_domain"/>
</dbReference>
<dbReference type="GO" id="GO:0050770">
    <property type="term" value="P:regulation of axonogenesis"/>
    <property type="evidence" value="ECO:0007669"/>
    <property type="project" value="TreeGrafter"/>
</dbReference>
<feature type="compositionally biased region" description="Low complexity" evidence="3">
    <location>
        <begin position="1457"/>
        <end position="1467"/>
    </location>
</feature>
<feature type="compositionally biased region" description="Pro residues" evidence="3">
    <location>
        <begin position="1291"/>
        <end position="1317"/>
    </location>
</feature>
<dbReference type="InterPro" id="IPR039007">
    <property type="entry name" value="pG1"/>
</dbReference>
<dbReference type="Pfam" id="PF23083">
    <property type="entry name" value="FF_RHG35_4th"/>
    <property type="match status" value="1"/>
</dbReference>
<dbReference type="PROSITE" id="PS51852">
    <property type="entry name" value="PG1"/>
    <property type="match status" value="1"/>
</dbReference>
<dbReference type="GO" id="GO:0003924">
    <property type="term" value="F:GTPase activity"/>
    <property type="evidence" value="ECO:0007669"/>
    <property type="project" value="InterPro"/>
</dbReference>
<dbReference type="SUPFAM" id="SSF52540">
    <property type="entry name" value="P-loop containing nucleoside triphosphate hydrolases"/>
    <property type="match status" value="1"/>
</dbReference>
<dbReference type="InterPro" id="IPR045786">
    <property type="entry name" value="RhoGAP_pG1_pG2"/>
</dbReference>
<dbReference type="GO" id="GO:0005829">
    <property type="term" value="C:cytosol"/>
    <property type="evidence" value="ECO:0007669"/>
    <property type="project" value="TreeGrafter"/>
</dbReference>
<dbReference type="Pfam" id="PF16512">
    <property type="entry name" value="RhoGAP-FF1"/>
    <property type="match status" value="1"/>
</dbReference>
<feature type="region of interest" description="Disordered" evidence="3">
    <location>
        <begin position="743"/>
        <end position="768"/>
    </location>
</feature>
<dbReference type="GO" id="GO:0007266">
    <property type="term" value="P:Rho protein signal transduction"/>
    <property type="evidence" value="ECO:0007669"/>
    <property type="project" value="TreeGrafter"/>
</dbReference>
<evidence type="ECO:0000256" key="3">
    <source>
        <dbReference type="SAM" id="MobiDB-lite"/>
    </source>
</evidence>
<feature type="compositionally biased region" description="Polar residues" evidence="3">
    <location>
        <begin position="1254"/>
        <end position="1267"/>
    </location>
</feature>
<dbReference type="SMART" id="SM00175">
    <property type="entry name" value="RAB"/>
    <property type="match status" value="1"/>
</dbReference>
<dbReference type="OrthoDB" id="6356688at2759"/>
<dbReference type="Pfam" id="PF19518">
    <property type="entry name" value="RhoGAP_pG1_pG2"/>
    <property type="match status" value="1"/>
</dbReference>
<feature type="compositionally biased region" description="Basic and acidic residues" evidence="3">
    <location>
        <begin position="1723"/>
        <end position="1734"/>
    </location>
</feature>
<feature type="compositionally biased region" description="Low complexity" evidence="3">
    <location>
        <begin position="1710"/>
        <end position="1722"/>
    </location>
</feature>
<feature type="region of interest" description="Disordered" evidence="3">
    <location>
        <begin position="1640"/>
        <end position="1661"/>
    </location>
</feature>
<dbReference type="GO" id="GO:0008361">
    <property type="term" value="P:regulation of cell size"/>
    <property type="evidence" value="ECO:0007669"/>
    <property type="project" value="TreeGrafter"/>
</dbReference>
<feature type="compositionally biased region" description="Low complexity" evidence="3">
    <location>
        <begin position="1389"/>
        <end position="1408"/>
    </location>
</feature>
<dbReference type="PANTHER" id="PTHR46005">
    <property type="entry name" value="RHO GTPASE-ACTIVATING PROTEIN 190"/>
    <property type="match status" value="1"/>
</dbReference>
<feature type="domain" description="PG1 pseudoGTPase" evidence="6">
    <location>
        <begin position="604"/>
        <end position="775"/>
    </location>
</feature>
<dbReference type="PROSITE" id="PS50238">
    <property type="entry name" value="RHOGAP"/>
    <property type="match status" value="1"/>
</dbReference>
<keyword evidence="2" id="KW-0677">Repeat</keyword>
<feature type="region of interest" description="Disordered" evidence="3">
    <location>
        <begin position="1089"/>
        <end position="1110"/>
    </location>
</feature>
<evidence type="ECO:0000259" key="6">
    <source>
        <dbReference type="PROSITE" id="PS51852"/>
    </source>
</evidence>
<dbReference type="InterPro" id="IPR000198">
    <property type="entry name" value="RhoGAP_dom"/>
</dbReference>
<dbReference type="InterPro" id="IPR001806">
    <property type="entry name" value="Small_GTPase"/>
</dbReference>
<dbReference type="Gene3D" id="1.10.555.10">
    <property type="entry name" value="Rho GTPase activation protein"/>
    <property type="match status" value="1"/>
</dbReference>
<dbReference type="GO" id="GO:0005525">
    <property type="term" value="F:GTP binding"/>
    <property type="evidence" value="ECO:0007669"/>
    <property type="project" value="InterPro"/>
</dbReference>
<feature type="compositionally biased region" description="Low complexity" evidence="3">
    <location>
        <begin position="1845"/>
        <end position="1870"/>
    </location>
</feature>
<dbReference type="Pfam" id="PF00620">
    <property type="entry name" value="RhoGAP"/>
    <property type="match status" value="1"/>
</dbReference>
<feature type="compositionally biased region" description="Basic residues" evidence="3">
    <location>
        <begin position="1736"/>
        <end position="1746"/>
    </location>
</feature>
<feature type="region of interest" description="Disordered" evidence="3">
    <location>
        <begin position="1128"/>
        <end position="1232"/>
    </location>
</feature>
<feature type="domain" description="FF" evidence="5">
    <location>
        <begin position="433"/>
        <end position="489"/>
    </location>
</feature>
<evidence type="ECO:0000259" key="5">
    <source>
        <dbReference type="PROSITE" id="PS51676"/>
    </source>
</evidence>
<feature type="compositionally biased region" description="Gly residues" evidence="3">
    <location>
        <begin position="1409"/>
        <end position="1426"/>
    </location>
</feature>
<dbReference type="RefSeq" id="XP_047740420.1">
    <property type="nucleotide sequence ID" value="XM_047884464.1"/>
</dbReference>
<evidence type="ECO:0000256" key="2">
    <source>
        <dbReference type="ARBA" id="ARBA00022737"/>
    </source>
</evidence>
<feature type="compositionally biased region" description="Pro residues" evidence="3">
    <location>
        <begin position="1755"/>
        <end position="1765"/>
    </location>
</feature>
<gene>
    <name evidence="9" type="primary">LOC108681024</name>
</gene>
<dbReference type="InterPro" id="IPR057284">
    <property type="entry name" value="FF_RHG35_4th"/>
</dbReference>
<reference evidence="9" key="1">
    <citation type="submission" date="2025-08" db="UniProtKB">
        <authorList>
            <consortium name="RefSeq"/>
        </authorList>
    </citation>
    <scope>IDENTIFICATION</scope>
    <source>
        <tissue evidence="9">Whole organism</tissue>
    </source>
</reference>
<feature type="compositionally biased region" description="Polar residues" evidence="3">
    <location>
        <begin position="1486"/>
        <end position="1514"/>
    </location>
</feature>
<feature type="region of interest" description="Disordered" evidence="3">
    <location>
        <begin position="1248"/>
        <end position="1272"/>
    </location>
</feature>
<dbReference type="Gene3D" id="1.10.10.440">
    <property type="entry name" value="FF domain"/>
    <property type="match status" value="2"/>
</dbReference>
<sequence>MARRGECGRQVVVSVVGVSGGEREKGVTGVGKSCLCNRFIRPQADNYHVDHISVLSQTDFSGRVVNNDHFLYWGETTRVSEDAVEYNFQVIEQTEFIDDASFMPFKAGKMDPYIKRCCQTKITSAEKLMYICKNQLGIEREYEQKVLPDGKLNVDGFLCIFDVSPVPNRSLEKMVELTASILNNCVKTKRPVVLVTTKNDEANEIYVKEAEKLASRKEFKGNIPLVETSSHETVNVETAFMTVAQLVERNRGRVRILPYYEAARHRKEMIDVATDGYLRLVRSSVTDYRALWSSSSKKLSQSPDFVIFVDLMGLDCAAKLFRRHTRKLKDEFLQRKVESYMDLLPSILREFFPNLRSLQDGEWLTIQQRISEHPDFERYFLRCHEDLPWTENLELLDSADSRIPFDVLDSNEAETVYKNHVNALQAELEMRDRLPKRMRDRFKQLLEETGYVTAGKRLDEVRVLFMGRESFDSLTEHDRQIIYDQHQKEITEKARANYMELLLEHAELFNHFKSVAPNGSVTQEDVRDITQALNTDSRHKALDRLDGERTLLLLQHLGFIHCPKPEHCPAYPNCTDTLVNKILAARHAARPNSWSGKSVGSGCSPVDRHINLVLLGKDGLAQTLHAAIRAEFAGDEVEVEGEVYCLDYRTIEGDVTQPQNAFATPDFSPHGVVCVYSTSAGLDYLRASLEHQLLGQLERDEAAPTTAILYAPHPSLDQLTQHALHQEGTSLAQSLQCSFVDAGSASETGDGNAREDGEGDVTGEGSQELDRSIVNRSIRKLVTSIHHRTTSLSLFQSVTLQAQACPDIRVIMCVLCGDPYSLEAVLNPLLSSPLCVPAGDRTLQIHSFLDESKRVVEVCVSSYHGALAFREELVHGFILVYSAKRRASLAALKAFSANIPNLPIQVLAVTESGSASAFFGSEVTQQLMTEGNAVADRLQAHYTTTNASPHQTSTTFTPFFKEVWDKKPEIEQAFNMEDPSGLEDSGEGTLERPGPAVRLVGRGGSAFTPVRRSRAALPPRSHSAEGSEIYESVPPGCEAFGGSLGDDLDEPLSPSLGGVYGGDDVYPGGRHPAHAHYGFSGSAAGRAVAGVGGSVGSSSTQHLTPSDDSDIYSHIDNEDDEQQLVKPSQLKKQRRFQQDSDRCTFPSTESLPTSISSPRVKLVPTPEQTYQNAAIARTNVPRTPKAKRSNSTCSSPPASSITAHSASSLYKQSSSTSTSSPPMHKAASQQIAREHSFDGSLANRHGASFRRRGSATNGSVSASSTALRGNRNGGGTLAGLLMGGLDLIPSDNPPPVPPPLNLAQLPPFPKTPLPPLPQKDQKEATRGDAGVQEDKPQPQPAPRRQFLKSESVETGIGSGSGSSNSSSRSNTNNKAGDTGTISSTKSCNDDVVVTVDTVDQSSAGTPTVAGGGGGGGSSGSGGGSSVGGLQVYPPPTTPPEPAPPDRESTESGGGAAGRAAAAAAAAAHHMQQRRLVKATTLPAPTFHTTASRTSLEDLTSDLSGSRESLTTRDSGTAPDNFPRWVDDSALGGGRKTTEEYWVGPGAAGDRGPSTGGAYQPHSSTTGRRGRLPPPPTRVKPKSSHTLKTFLSLSDAVSQVTNKQPGKLNLKAYSNVTDALSKLAVGDGVTPTRLLTKAAIDSADSNAPLATPESAEDLGGDYSQVKDAVPGLYPDAGAAGEFAYARVPELSQAASAKARQRQRREKQQGASTSACSDSDSDWSSLERRRNADSSRKGVPKRVKKKRIPIPVATPRVPGPPRVPPLPGSMFTADVGMFGAAGALGDDSKPLLLDQPEKGSRSGESSEESDGEQSQLPNEPLLPPPNTAGLQKKGFQFKSKTGREGVAVRPPVVPFAPSVRSNSSSSPHNPSSLMGRGMAVSSPRPPFQLTPDSDVSSPLCRGEGPDGGSYFPDDSSMDMPSPRDMQSPNPGGGQPALPNQTSVLQDKNARKKQEKLRNKEEARIREDEKKRVKEEEKAKKKERENKKKSAKSGGKGGAPKPVANWEEFIQSPDHPVPLFVDKCVQFIELEGLDSEGIYRVPGNKIHVEHLSTKYKEDSSVDFATLDVPVNAAATALKDYLKQLPPLLPPGKMEQLTAIAASPLPGQGDRSCRLLKLKELLTELPSLNFLIIKFIFQHFVRVAEHSKLNSMDSKNLAICWWPTLFHTLQFTDIVEFESLRPHIEDIVQTMIDQFPFLFQGKEDYVMV</sequence>
<feature type="compositionally biased region" description="Low complexity" evidence="3">
    <location>
        <begin position="1189"/>
        <end position="1220"/>
    </location>
</feature>
<dbReference type="Gene3D" id="3.40.50.300">
    <property type="entry name" value="P-loop containing nucleotide triphosphate hydrolases"/>
    <property type="match status" value="1"/>
</dbReference>
<proteinExistence type="predicted"/>
<evidence type="ECO:0000313" key="9">
    <source>
        <dbReference type="RefSeq" id="XP_047740420.1"/>
    </source>
</evidence>
<feature type="compositionally biased region" description="Pro residues" evidence="3">
    <location>
        <begin position="1432"/>
        <end position="1442"/>
    </location>
</feature>
<feature type="region of interest" description="Disordered" evidence="3">
    <location>
        <begin position="977"/>
        <end position="1032"/>
    </location>
</feature>
<dbReference type="Proteomes" id="UP000694843">
    <property type="component" value="Unplaced"/>
</dbReference>
<dbReference type="InterPro" id="IPR027417">
    <property type="entry name" value="P-loop_NTPase"/>
</dbReference>
<dbReference type="CDD" id="cd22207">
    <property type="entry name" value="pseudoGTPaseD_p190RhoGAP"/>
    <property type="match status" value="1"/>
</dbReference>
<dbReference type="InterPro" id="IPR036517">
    <property type="entry name" value="FF_domain_sf"/>
</dbReference>